<dbReference type="EMBL" id="AE017199">
    <property type="protein sequence ID" value="AAR39108.1"/>
    <property type="molecule type" value="Genomic_DNA"/>
</dbReference>
<name>Q74MT2_NANEQ</name>
<protein>
    <submittedName>
        <fullName evidence="1">NEQ255</fullName>
    </submittedName>
</protein>
<sequence length="182" mass="21354">MTLNMKNLRKKVWLFSLILLGIVLVFLSKDNCIHYKEYKFCPSKGGYDVYYNNKYYFSIYYPLTELDCPNINIDRNFFKGEIHINFNPNLKGAFTIVASDLAIKMAQVLAYNDIPLENLKFYCLEKCEKFPTEKIDCNKTIHIIIDKGSPTLKRENKCIYILGNESTIKKVYSCFVYNIFII</sequence>
<organism evidence="1 2">
    <name type="scientific">Nanoarchaeum equitans (strain Kin4-M)</name>
    <dbReference type="NCBI Taxonomy" id="228908"/>
    <lineage>
        <taxon>Archaea</taxon>
        <taxon>Nanobdellota</taxon>
        <taxon>Candidatus Nanoarchaeia</taxon>
        <taxon>Nanoarchaeales</taxon>
        <taxon>Nanoarchaeaceae</taxon>
        <taxon>Nanoarchaeum</taxon>
    </lineage>
</organism>
<dbReference type="BioCyc" id="NEQU228908:GJB6-274-MONOMER"/>
<dbReference type="HOGENOM" id="CLU_1478945_0_0_2"/>
<reference evidence="1 2" key="1">
    <citation type="journal article" date="2003" name="Proc. Natl. Acad. Sci. U.S.A.">
        <title>The genome of Nanoarchaeum equitans: insights into early archaeal evolution and derived parasitism.</title>
        <authorList>
            <person name="Waters E."/>
            <person name="Hohn M.J."/>
            <person name="Ahel I."/>
            <person name="Graham D.E."/>
            <person name="Adams M.D."/>
            <person name="Barnstead M."/>
            <person name="Beeson K.Y."/>
            <person name="Bibbs L."/>
            <person name="Bolanos R."/>
            <person name="Keller M."/>
            <person name="Kretz K."/>
            <person name="Lin X."/>
            <person name="Mathur E."/>
            <person name="Ni J."/>
            <person name="Podar M."/>
            <person name="Richardson T."/>
            <person name="Sutton G.G."/>
            <person name="Simon M."/>
            <person name="Soll D."/>
            <person name="Stetter K.O."/>
            <person name="Short J.M."/>
            <person name="Noordewier M."/>
        </authorList>
    </citation>
    <scope>NUCLEOTIDE SEQUENCE [LARGE SCALE GENOMIC DNA]</scope>
    <source>
        <strain evidence="1 2">Kin4-M</strain>
    </source>
</reference>
<evidence type="ECO:0000313" key="2">
    <source>
        <dbReference type="Proteomes" id="UP000000578"/>
    </source>
</evidence>
<keyword evidence="2" id="KW-1185">Reference proteome</keyword>
<dbReference type="STRING" id="228908.NEQ255"/>
<proteinExistence type="predicted"/>
<accession>Q74MT2</accession>
<gene>
    <name evidence="1" type="ordered locus">NEQ255</name>
</gene>
<dbReference type="EnsemblBacteria" id="AAR39108">
    <property type="protein sequence ID" value="AAR39108"/>
    <property type="gene ID" value="NEQ255"/>
</dbReference>
<dbReference type="KEGG" id="neq:NEQ255"/>
<evidence type="ECO:0000313" key="1">
    <source>
        <dbReference type="EMBL" id="AAR39108.1"/>
    </source>
</evidence>
<dbReference type="Proteomes" id="UP000000578">
    <property type="component" value="Chromosome"/>
</dbReference>
<dbReference type="AlphaFoldDB" id="Q74MT2"/>